<sequence>MNKLLIVGTVAFDAIETPFGKTDKILGGAGTYIGLSASHFNLKSAIVSVVGDDFPQEYLDLLKAKNIDISGLEVVQGGKTFFWSGRYHNDLNSRDTLDTQLNVLADFQPKVPADFKNADVVMLGNLHPLVQSSVLDQMETQPKLVVLDTMNFWMDCALPELLDVIKRVDVITINDEEARQLSGEYSLVKAAAKIHEMGPKYVVIKKGEHGALLFNSDKVFFAPALPLEEVFDPTGAGDTFAGGFAGFITQSENISFDNMKNAIIYGSNLASFCVEKFGTERMEKLQKEEVSARLRQFKALTQFDIALEN</sequence>
<proteinExistence type="predicted"/>
<dbReference type="OrthoDB" id="9813569at2"/>
<dbReference type="Proteomes" id="UP000030149">
    <property type="component" value="Unassembled WGS sequence"/>
</dbReference>
<comment type="caution">
    <text evidence="4">The sequence shown here is derived from an EMBL/GenBank/DDBJ whole genome shotgun (WGS) entry which is preliminary data.</text>
</comment>
<accession>V6SIT1</accession>
<dbReference type="PATRIC" id="fig|1107311.3.peg.742"/>
<dbReference type="PANTHER" id="PTHR10584:SF166">
    <property type="entry name" value="RIBOKINASE"/>
    <property type="match status" value="1"/>
</dbReference>
<evidence type="ECO:0000256" key="1">
    <source>
        <dbReference type="ARBA" id="ARBA00022679"/>
    </source>
</evidence>
<dbReference type="Gene3D" id="3.40.1190.20">
    <property type="match status" value="1"/>
</dbReference>
<dbReference type="eggNOG" id="COG0524">
    <property type="taxonomic scope" value="Bacteria"/>
</dbReference>
<reference evidence="5" key="1">
    <citation type="submission" date="2013-09" db="EMBL/GenBank/DDBJ databases">
        <authorList>
            <person name="Zeng Z."/>
            <person name="Chen C."/>
        </authorList>
    </citation>
    <scope>NUCLEOTIDE SEQUENCE [LARGE SCALE GENOMIC DNA]</scope>
    <source>
        <strain evidence="5">DK69</strain>
    </source>
</reference>
<dbReference type="InterPro" id="IPR029056">
    <property type="entry name" value="Ribokinase-like"/>
</dbReference>
<keyword evidence="2 4" id="KW-0418">Kinase</keyword>
<dbReference type="PANTHER" id="PTHR10584">
    <property type="entry name" value="SUGAR KINASE"/>
    <property type="match status" value="1"/>
</dbReference>
<dbReference type="GO" id="GO:0016301">
    <property type="term" value="F:kinase activity"/>
    <property type="evidence" value="ECO:0007669"/>
    <property type="project" value="UniProtKB-KW"/>
</dbReference>
<gene>
    <name evidence="4" type="ORF">Q767_10915</name>
</gene>
<dbReference type="SUPFAM" id="SSF53613">
    <property type="entry name" value="Ribokinase-like"/>
    <property type="match status" value="1"/>
</dbReference>
<evidence type="ECO:0000313" key="5">
    <source>
        <dbReference type="Proteomes" id="UP000030149"/>
    </source>
</evidence>
<dbReference type="InterPro" id="IPR011611">
    <property type="entry name" value="PfkB_dom"/>
</dbReference>
<reference evidence="4 5" key="2">
    <citation type="journal article" date="2015" name="Stand. Genomic Sci.">
        <title>High quality draft genomic sequence of Flavobacterium enshiense DK69(T) and comparison among Flavobacterium genomes.</title>
        <authorList>
            <person name="Zeng Z."/>
            <person name="Chen C."/>
            <person name="Du H."/>
            <person name="Wang G."/>
            <person name="Li M."/>
        </authorList>
    </citation>
    <scope>NUCLEOTIDE SEQUENCE [LARGE SCALE GENOMIC DNA]</scope>
    <source>
        <strain evidence="4 5">DK69</strain>
    </source>
</reference>
<organism evidence="4 5">
    <name type="scientific">Flavobacterium enshiense DK69</name>
    <dbReference type="NCBI Taxonomy" id="1107311"/>
    <lineage>
        <taxon>Bacteria</taxon>
        <taxon>Pseudomonadati</taxon>
        <taxon>Bacteroidota</taxon>
        <taxon>Flavobacteriia</taxon>
        <taxon>Flavobacteriales</taxon>
        <taxon>Flavobacteriaceae</taxon>
        <taxon>Flavobacterium</taxon>
    </lineage>
</organism>
<keyword evidence="5" id="KW-1185">Reference proteome</keyword>
<feature type="domain" description="Carbohydrate kinase PfkB" evidence="3">
    <location>
        <begin position="20"/>
        <end position="281"/>
    </location>
</feature>
<dbReference type="EMBL" id="JRLZ01000010">
    <property type="protein sequence ID" value="KGO95312.1"/>
    <property type="molecule type" value="Genomic_DNA"/>
</dbReference>
<dbReference type="STRING" id="1107311.Q767_10915"/>
<keyword evidence="1" id="KW-0808">Transferase</keyword>
<dbReference type="RefSeq" id="WP_023572797.1">
    <property type="nucleotide sequence ID" value="NZ_AVCS01000006.1"/>
</dbReference>
<name>V6SIT1_9FLAO</name>
<dbReference type="InterPro" id="IPR002173">
    <property type="entry name" value="Carboh/pur_kinase_PfkB_CS"/>
</dbReference>
<dbReference type="PROSITE" id="PS00584">
    <property type="entry name" value="PFKB_KINASES_2"/>
    <property type="match status" value="1"/>
</dbReference>
<dbReference type="Pfam" id="PF00294">
    <property type="entry name" value="PfkB"/>
    <property type="match status" value="1"/>
</dbReference>
<dbReference type="GO" id="GO:0005829">
    <property type="term" value="C:cytosol"/>
    <property type="evidence" value="ECO:0007669"/>
    <property type="project" value="TreeGrafter"/>
</dbReference>
<protein>
    <submittedName>
        <fullName evidence="4">Sugar kinase</fullName>
    </submittedName>
</protein>
<evidence type="ECO:0000313" key="4">
    <source>
        <dbReference type="EMBL" id="KGO95312.1"/>
    </source>
</evidence>
<evidence type="ECO:0000256" key="2">
    <source>
        <dbReference type="ARBA" id="ARBA00022777"/>
    </source>
</evidence>
<evidence type="ECO:0000259" key="3">
    <source>
        <dbReference type="Pfam" id="PF00294"/>
    </source>
</evidence>
<dbReference type="AlphaFoldDB" id="V6SIT1"/>